<evidence type="ECO:0000313" key="2">
    <source>
        <dbReference type="Proteomes" id="UP001139648"/>
    </source>
</evidence>
<protein>
    <submittedName>
        <fullName evidence="1">Uncharacterized protein</fullName>
    </submittedName>
</protein>
<dbReference type="EMBL" id="JAMZEB010000002">
    <property type="protein sequence ID" value="MCP2362332.1"/>
    <property type="molecule type" value="Genomic_DNA"/>
</dbReference>
<dbReference type="Pfam" id="PF24716">
    <property type="entry name" value="WapI"/>
    <property type="match status" value="1"/>
</dbReference>
<gene>
    <name evidence="1" type="ORF">HD597_009352</name>
</gene>
<comment type="caution">
    <text evidence="1">The sequence shown here is derived from an EMBL/GenBank/DDBJ whole genome shotgun (WGS) entry which is preliminary data.</text>
</comment>
<name>A0A9X2K690_9ACTN</name>
<dbReference type="AlphaFoldDB" id="A0A9X2K690"/>
<dbReference type="Proteomes" id="UP001139648">
    <property type="component" value="Unassembled WGS sequence"/>
</dbReference>
<accession>A0A9X2K690</accession>
<dbReference type="InterPro" id="IPR056510">
    <property type="entry name" value="WapI"/>
</dbReference>
<dbReference type="RefSeq" id="WP_253752975.1">
    <property type="nucleotide sequence ID" value="NZ_BAABKA010000069.1"/>
</dbReference>
<sequence>MDPVEIVVGRGGQSDRVLIEVRGRMHPGSTDFWDGNWLTSPVRARVGGFAARINAGLRIDELRDFRVALERVYTEVQGSATLSSMENWIELTIECHPTGSLSVLGTLGDDPGMGNILHFMIKDLDQTDLPPIVDALIAVEERFPVVGRA</sequence>
<reference evidence="1" key="1">
    <citation type="submission" date="2022-06" db="EMBL/GenBank/DDBJ databases">
        <title>Sequencing the genomes of 1000 actinobacteria strains.</title>
        <authorList>
            <person name="Klenk H.-P."/>
        </authorList>
    </citation>
    <scope>NUCLEOTIDE SEQUENCE</scope>
    <source>
        <strain evidence="1">DSM 46694</strain>
    </source>
</reference>
<organism evidence="1 2">
    <name type="scientific">Nonomuraea thailandensis</name>
    <dbReference type="NCBI Taxonomy" id="1188745"/>
    <lineage>
        <taxon>Bacteria</taxon>
        <taxon>Bacillati</taxon>
        <taxon>Actinomycetota</taxon>
        <taxon>Actinomycetes</taxon>
        <taxon>Streptosporangiales</taxon>
        <taxon>Streptosporangiaceae</taxon>
        <taxon>Nonomuraea</taxon>
    </lineage>
</organism>
<evidence type="ECO:0000313" key="1">
    <source>
        <dbReference type="EMBL" id="MCP2362332.1"/>
    </source>
</evidence>
<keyword evidence="2" id="KW-1185">Reference proteome</keyword>
<proteinExistence type="predicted"/>